<feature type="repeat" description="Filamin" evidence="1">
    <location>
        <begin position="358"/>
        <end position="469"/>
    </location>
</feature>
<comment type="caution">
    <text evidence="2">The sequence shown here is derived from an EMBL/GenBank/DDBJ whole genome shotgun (WGS) entry which is preliminary data.</text>
</comment>
<dbReference type="AlphaFoldDB" id="A0ABD2Q070"/>
<reference evidence="2 3" key="1">
    <citation type="submission" date="2024-11" db="EMBL/GenBank/DDBJ databases">
        <title>Adaptive evolution of stress response genes in parasites aligns with host niche diversity.</title>
        <authorList>
            <person name="Hahn C."/>
            <person name="Resl P."/>
        </authorList>
    </citation>
    <scope>NUCLEOTIDE SEQUENCE [LARGE SCALE GENOMIC DNA]</scope>
    <source>
        <strain evidence="2">EGGRZ-B1_66</strain>
        <tissue evidence="2">Body</tissue>
    </source>
</reference>
<keyword evidence="3" id="KW-1185">Reference proteome</keyword>
<dbReference type="InterPro" id="IPR014756">
    <property type="entry name" value="Ig_E-set"/>
</dbReference>
<evidence type="ECO:0000256" key="1">
    <source>
        <dbReference type="PROSITE-ProRule" id="PRU00087"/>
    </source>
</evidence>
<sequence>MFARNDRHFDLIDCPLTTIATSENFDPLNWPYPIQKFRAISAQNADIGNNLLGNIFEAGPISPLVNRSLHLMFADEFGNKDSIVKSFHVQRPCSIPLRLYRSSQNENQEECQMPVLLSEQDLQSKYIFSVTDSNSQEIPISVIIKSAQGMDREAPVVEIKMRPLIVGLYKILVNEPNFSTSAEDEYLGCYAFDPNLVFVNPFSNTLAWHEEITVEVDCTAGGVADLHATLELVNFDPELERNQELWKQELMPELGTFTRARNSISNKLMINNTRGSFLNEKFNKNVFKICPSKQVRKQTMSDSDDDESLPDLDQFGGKKVFVLRITFGGYPINGCPFMIGIRSKSLFAETFSSKLLKEASMATSRVKLLSQGIVTCLIGEVKTVYVSIKDTPSSPVTVTMSTLDDLLFVDLMDEEQQGVSMTTELSYGLVPGQKNLYYIDLTFTKIGTHILSVFWNGHPVAFSPATVHALNLDQIACFGVETRNNIISHREDIATEFLFQRVILVDKCQMMENLIFDTRKVGSGIISAFYMQITKVPHTKFTLQQQAKANQQFRQMVYEQSRSNRVWIVSAT</sequence>
<accession>A0ABD2Q070</accession>
<dbReference type="InterPro" id="IPR013783">
    <property type="entry name" value="Ig-like_fold"/>
</dbReference>
<dbReference type="Gene3D" id="2.60.40.10">
    <property type="entry name" value="Immunoglobulins"/>
    <property type="match status" value="1"/>
</dbReference>
<name>A0ABD2Q070_9PLAT</name>
<dbReference type="SUPFAM" id="SSF81296">
    <property type="entry name" value="E set domains"/>
    <property type="match status" value="1"/>
</dbReference>
<dbReference type="InterPro" id="IPR017868">
    <property type="entry name" value="Filamin/ABP280_repeat-like"/>
</dbReference>
<protein>
    <submittedName>
        <fullName evidence="2">Uncharacterized protein</fullName>
    </submittedName>
</protein>
<evidence type="ECO:0000313" key="2">
    <source>
        <dbReference type="EMBL" id="KAL3312865.1"/>
    </source>
</evidence>
<proteinExistence type="predicted"/>
<gene>
    <name evidence="2" type="ORF">Ciccas_008537</name>
</gene>
<dbReference type="Proteomes" id="UP001626550">
    <property type="component" value="Unassembled WGS sequence"/>
</dbReference>
<dbReference type="EMBL" id="JBJKFK010001521">
    <property type="protein sequence ID" value="KAL3312865.1"/>
    <property type="molecule type" value="Genomic_DNA"/>
</dbReference>
<dbReference type="PROSITE" id="PS50194">
    <property type="entry name" value="FILAMIN_REPEAT"/>
    <property type="match status" value="1"/>
</dbReference>
<organism evidence="2 3">
    <name type="scientific">Cichlidogyrus casuarinus</name>
    <dbReference type="NCBI Taxonomy" id="1844966"/>
    <lineage>
        <taxon>Eukaryota</taxon>
        <taxon>Metazoa</taxon>
        <taxon>Spiralia</taxon>
        <taxon>Lophotrochozoa</taxon>
        <taxon>Platyhelminthes</taxon>
        <taxon>Monogenea</taxon>
        <taxon>Monopisthocotylea</taxon>
        <taxon>Dactylogyridea</taxon>
        <taxon>Ancyrocephalidae</taxon>
        <taxon>Cichlidogyrus</taxon>
    </lineage>
</organism>
<evidence type="ECO:0000313" key="3">
    <source>
        <dbReference type="Proteomes" id="UP001626550"/>
    </source>
</evidence>